<proteinExistence type="predicted"/>
<gene>
    <name evidence="1" type="ORF">DFO73_101666</name>
</gene>
<dbReference type="RefSeq" id="WP_110063332.1">
    <property type="nucleotide sequence ID" value="NZ_QGTW01000001.1"/>
</dbReference>
<dbReference type="EMBL" id="QGTW01000001">
    <property type="protein sequence ID" value="PWW32402.1"/>
    <property type="molecule type" value="Genomic_DNA"/>
</dbReference>
<sequence>MWILTLFLQDGIKMFEYDNKVEASEEFEKADGCKILSEIIHFKDFEKRGKLKTDDVRIFPRKN</sequence>
<evidence type="ECO:0000313" key="2">
    <source>
        <dbReference type="Proteomes" id="UP000247150"/>
    </source>
</evidence>
<protein>
    <submittedName>
        <fullName evidence="1">Uncharacterized protein</fullName>
    </submittedName>
</protein>
<reference evidence="1 2" key="1">
    <citation type="submission" date="2018-05" db="EMBL/GenBank/DDBJ databases">
        <title>Freshwater and sediment microbial communities from various areas in North America, analyzing microbe dynamics in response to fracking.</title>
        <authorList>
            <person name="Lamendella R."/>
        </authorList>
    </citation>
    <scope>NUCLEOTIDE SEQUENCE [LARGE SCALE GENOMIC DNA]</scope>
    <source>
        <strain evidence="1 2">15_TX</strain>
    </source>
</reference>
<accession>A0A2V3A5Z6</accession>
<dbReference type="Proteomes" id="UP000247150">
    <property type="component" value="Unassembled WGS sequence"/>
</dbReference>
<evidence type="ECO:0000313" key="1">
    <source>
        <dbReference type="EMBL" id="PWW32402.1"/>
    </source>
</evidence>
<dbReference type="OrthoDB" id="2941782at2"/>
<name>A0A2V3A5Z6_9BACI</name>
<dbReference type="AlphaFoldDB" id="A0A2V3A5Z6"/>
<comment type="caution">
    <text evidence="1">The sequence shown here is derived from an EMBL/GenBank/DDBJ whole genome shotgun (WGS) entry which is preliminary data.</text>
</comment>
<organism evidence="1 2">
    <name type="scientific">Cytobacillus oceanisediminis</name>
    <dbReference type="NCBI Taxonomy" id="665099"/>
    <lineage>
        <taxon>Bacteria</taxon>
        <taxon>Bacillati</taxon>
        <taxon>Bacillota</taxon>
        <taxon>Bacilli</taxon>
        <taxon>Bacillales</taxon>
        <taxon>Bacillaceae</taxon>
        <taxon>Cytobacillus</taxon>
    </lineage>
</organism>